<sequence>MLEASALHDSSHLLPAAFTALEKQSQKRKGKKKKHAPPHHRCLLRRGGDLGLAHTRPALRDLNALLAPEAFLLDATYALGAAALRVRPSLGRDWRQLQLCTIRHQRSLAELQLNIYPIKHGPSDQESRCNSLSSDIKGA</sequence>
<comment type="caution">
    <text evidence="2">The sequence shown here is derived from an EMBL/GenBank/DDBJ whole genome shotgun (WGS) entry which is preliminary data.</text>
</comment>
<dbReference type="Gramene" id="TVU33940">
    <property type="protein sequence ID" value="TVU33940"/>
    <property type="gene ID" value="EJB05_15756"/>
</dbReference>
<name>A0A5J9VGC7_9POAL</name>
<evidence type="ECO:0000313" key="2">
    <source>
        <dbReference type="EMBL" id="TVU33940.1"/>
    </source>
</evidence>
<reference evidence="2 3" key="1">
    <citation type="journal article" date="2019" name="Sci. Rep.">
        <title>A high-quality genome of Eragrostis curvula grass provides insights into Poaceae evolution and supports new strategies to enhance forage quality.</title>
        <authorList>
            <person name="Carballo J."/>
            <person name="Santos B.A.C.M."/>
            <person name="Zappacosta D."/>
            <person name="Garbus I."/>
            <person name="Selva J.P."/>
            <person name="Gallo C.A."/>
            <person name="Diaz A."/>
            <person name="Albertini E."/>
            <person name="Caccamo M."/>
            <person name="Echenique V."/>
        </authorList>
    </citation>
    <scope>NUCLEOTIDE SEQUENCE [LARGE SCALE GENOMIC DNA]</scope>
    <source>
        <strain evidence="3">cv. Victoria</strain>
        <tissue evidence="2">Leaf</tissue>
    </source>
</reference>
<accession>A0A5J9VGC7</accession>
<dbReference type="EMBL" id="RWGY01000009">
    <property type="protein sequence ID" value="TVU33940.1"/>
    <property type="molecule type" value="Genomic_DNA"/>
</dbReference>
<dbReference type="Proteomes" id="UP000324897">
    <property type="component" value="Unassembled WGS sequence"/>
</dbReference>
<feature type="non-terminal residue" evidence="2">
    <location>
        <position position="1"/>
    </location>
</feature>
<protein>
    <submittedName>
        <fullName evidence="2">Uncharacterized protein</fullName>
    </submittedName>
</protein>
<proteinExistence type="predicted"/>
<feature type="region of interest" description="Disordered" evidence="1">
    <location>
        <begin position="22"/>
        <end position="43"/>
    </location>
</feature>
<evidence type="ECO:0000313" key="3">
    <source>
        <dbReference type="Proteomes" id="UP000324897"/>
    </source>
</evidence>
<gene>
    <name evidence="2" type="ORF">EJB05_15756</name>
</gene>
<evidence type="ECO:0000256" key="1">
    <source>
        <dbReference type="SAM" id="MobiDB-lite"/>
    </source>
</evidence>
<dbReference type="AlphaFoldDB" id="A0A5J9VGC7"/>
<keyword evidence="3" id="KW-1185">Reference proteome</keyword>
<feature type="compositionally biased region" description="Basic residues" evidence="1">
    <location>
        <begin position="26"/>
        <end position="43"/>
    </location>
</feature>
<organism evidence="2 3">
    <name type="scientific">Eragrostis curvula</name>
    <name type="common">weeping love grass</name>
    <dbReference type="NCBI Taxonomy" id="38414"/>
    <lineage>
        <taxon>Eukaryota</taxon>
        <taxon>Viridiplantae</taxon>
        <taxon>Streptophyta</taxon>
        <taxon>Embryophyta</taxon>
        <taxon>Tracheophyta</taxon>
        <taxon>Spermatophyta</taxon>
        <taxon>Magnoliopsida</taxon>
        <taxon>Liliopsida</taxon>
        <taxon>Poales</taxon>
        <taxon>Poaceae</taxon>
        <taxon>PACMAD clade</taxon>
        <taxon>Chloridoideae</taxon>
        <taxon>Eragrostideae</taxon>
        <taxon>Eragrostidinae</taxon>
        <taxon>Eragrostis</taxon>
    </lineage>
</organism>